<organism evidence="1 2">
    <name type="scientific">Ralstonia solanacearum</name>
    <name type="common">Pseudomonas solanacearum</name>
    <dbReference type="NCBI Taxonomy" id="305"/>
    <lineage>
        <taxon>Bacteria</taxon>
        <taxon>Pseudomonadati</taxon>
        <taxon>Pseudomonadota</taxon>
        <taxon>Betaproteobacteria</taxon>
        <taxon>Burkholderiales</taxon>
        <taxon>Burkholderiaceae</taxon>
        <taxon>Ralstonia</taxon>
        <taxon>Ralstonia solanacearum species complex</taxon>
    </lineage>
</organism>
<name>A0AAD0S660_RALSL</name>
<dbReference type="AlphaFoldDB" id="A0AAD0S660"/>
<reference evidence="1 2" key="1">
    <citation type="submission" date="2017-08" db="EMBL/GenBank/DDBJ databases">
        <title>Genome sequences of Ralstonia solanacearum Species Complex (RSSC) isolated from Potato bacterial wilts in Korea.</title>
        <authorList>
            <person name="Cho H."/>
            <person name="Song E.-S."/>
            <person name="Lee Y.K."/>
            <person name="Lee S."/>
            <person name="Lee S.-W."/>
            <person name="Jo A."/>
            <person name="Kim J.-G."/>
            <person name="Hwang I."/>
        </authorList>
    </citation>
    <scope>NUCLEOTIDE SEQUENCE [LARGE SCALE GENOMIC DNA]</scope>
    <source>
        <strain evidence="1 2">T98</strain>
    </source>
</reference>
<gene>
    <name evidence="1" type="ORF">CJO77_04825</name>
</gene>
<sequence>MDAVYRKAKADAMFLKHLGRVMNPAGATSLDFIELRYVASELDGNALSDWQQSFRYVVGWLVKNEGF</sequence>
<accession>A0AAD0S660</accession>
<evidence type="ECO:0000313" key="2">
    <source>
        <dbReference type="Proteomes" id="UP000261758"/>
    </source>
</evidence>
<proteinExistence type="predicted"/>
<dbReference type="EMBL" id="CP022759">
    <property type="protein sequence ID" value="AXV80922.1"/>
    <property type="molecule type" value="Genomic_DNA"/>
</dbReference>
<evidence type="ECO:0000313" key="1">
    <source>
        <dbReference type="EMBL" id="AXV80922.1"/>
    </source>
</evidence>
<protein>
    <submittedName>
        <fullName evidence="1">Uncharacterized protein</fullName>
    </submittedName>
</protein>
<dbReference type="Proteomes" id="UP000261758">
    <property type="component" value="Chromosome"/>
</dbReference>